<keyword evidence="3" id="KW-1185">Reference proteome</keyword>
<dbReference type="EMBL" id="JACHIA010000032">
    <property type="protein sequence ID" value="MBB6073903.1"/>
    <property type="molecule type" value="Genomic_DNA"/>
</dbReference>
<dbReference type="CDD" id="cd02238">
    <property type="entry name" value="cupin_KdgF"/>
    <property type="match status" value="1"/>
</dbReference>
<keyword evidence="2" id="KW-0223">Dioxygenase</keyword>
<dbReference type="AlphaFoldDB" id="A0A841H7I6"/>
<accession>A0A841H7I6</accession>
<dbReference type="RefSeq" id="WP_170038916.1">
    <property type="nucleotide sequence ID" value="NZ_JABDTL010000002.1"/>
</dbReference>
<organism evidence="2 3">
    <name type="scientific">Longimicrobium terrae</name>
    <dbReference type="NCBI Taxonomy" id="1639882"/>
    <lineage>
        <taxon>Bacteria</taxon>
        <taxon>Pseudomonadati</taxon>
        <taxon>Gemmatimonadota</taxon>
        <taxon>Longimicrobiia</taxon>
        <taxon>Longimicrobiales</taxon>
        <taxon>Longimicrobiaceae</taxon>
        <taxon>Longimicrobium</taxon>
    </lineage>
</organism>
<dbReference type="InterPro" id="IPR013096">
    <property type="entry name" value="Cupin_2"/>
</dbReference>
<reference evidence="2 3" key="1">
    <citation type="submission" date="2020-08" db="EMBL/GenBank/DDBJ databases">
        <title>Genomic Encyclopedia of Type Strains, Phase IV (KMG-IV): sequencing the most valuable type-strain genomes for metagenomic binning, comparative biology and taxonomic classification.</title>
        <authorList>
            <person name="Goeker M."/>
        </authorList>
    </citation>
    <scope>NUCLEOTIDE SEQUENCE [LARGE SCALE GENOMIC DNA]</scope>
    <source>
        <strain evidence="2 3">DSM 29007</strain>
    </source>
</reference>
<dbReference type="GO" id="GO:0051213">
    <property type="term" value="F:dioxygenase activity"/>
    <property type="evidence" value="ECO:0007669"/>
    <property type="project" value="UniProtKB-KW"/>
</dbReference>
<evidence type="ECO:0000313" key="3">
    <source>
        <dbReference type="Proteomes" id="UP000582837"/>
    </source>
</evidence>
<keyword evidence="2" id="KW-0560">Oxidoreductase</keyword>
<sequence>MTEVFVQGSEREWQELGDGVRRQILGHDGELMMVRVQFIQGAIGTAHQHPHRQATLVESGRFEVAIGGEVRVLGAGDGFIVPPDVVHGVMALEAGVLVDVFTPARADFLSPQS</sequence>
<dbReference type="PANTHER" id="PTHR40112">
    <property type="entry name" value="H2HPP ISOMERASE"/>
    <property type="match status" value="1"/>
</dbReference>
<dbReference type="Proteomes" id="UP000582837">
    <property type="component" value="Unassembled WGS sequence"/>
</dbReference>
<dbReference type="InterPro" id="IPR011051">
    <property type="entry name" value="RmlC_Cupin_sf"/>
</dbReference>
<feature type="domain" description="Cupin type-2" evidence="1">
    <location>
        <begin position="36"/>
        <end position="92"/>
    </location>
</feature>
<protein>
    <submittedName>
        <fullName evidence="2">Quercetin dioxygenase-like cupin family protein</fullName>
    </submittedName>
</protein>
<dbReference type="Pfam" id="PF07883">
    <property type="entry name" value="Cupin_2"/>
    <property type="match status" value="1"/>
</dbReference>
<comment type="caution">
    <text evidence="2">The sequence shown here is derived from an EMBL/GenBank/DDBJ whole genome shotgun (WGS) entry which is preliminary data.</text>
</comment>
<gene>
    <name evidence="2" type="ORF">HNQ61_005582</name>
</gene>
<dbReference type="PANTHER" id="PTHR40112:SF1">
    <property type="entry name" value="H2HPP ISOMERASE"/>
    <property type="match status" value="1"/>
</dbReference>
<dbReference type="InterPro" id="IPR052535">
    <property type="entry name" value="Bacilysin_H2HPP_isomerase"/>
</dbReference>
<name>A0A841H7I6_9BACT</name>
<dbReference type="Gene3D" id="2.60.120.10">
    <property type="entry name" value="Jelly Rolls"/>
    <property type="match status" value="1"/>
</dbReference>
<dbReference type="SUPFAM" id="SSF51182">
    <property type="entry name" value="RmlC-like cupins"/>
    <property type="match status" value="1"/>
</dbReference>
<dbReference type="InterPro" id="IPR025499">
    <property type="entry name" value="KdgF"/>
</dbReference>
<evidence type="ECO:0000259" key="1">
    <source>
        <dbReference type="Pfam" id="PF07883"/>
    </source>
</evidence>
<proteinExistence type="predicted"/>
<evidence type="ECO:0000313" key="2">
    <source>
        <dbReference type="EMBL" id="MBB6073903.1"/>
    </source>
</evidence>
<dbReference type="PIRSF" id="PIRSF029883">
    <property type="entry name" value="KdgF"/>
    <property type="match status" value="1"/>
</dbReference>
<dbReference type="InterPro" id="IPR014710">
    <property type="entry name" value="RmlC-like_jellyroll"/>
</dbReference>